<keyword evidence="2" id="KW-0949">S-adenosyl-L-methionine</keyword>
<dbReference type="CDD" id="cd02440">
    <property type="entry name" value="AdoMet_MTases"/>
    <property type="match status" value="1"/>
</dbReference>
<protein>
    <submittedName>
        <fullName evidence="4">Uncharacterized protein</fullName>
    </submittedName>
</protein>
<evidence type="ECO:0000256" key="2">
    <source>
        <dbReference type="ARBA" id="ARBA00022691"/>
    </source>
</evidence>
<dbReference type="InterPro" id="IPR029063">
    <property type="entry name" value="SAM-dependent_MTases_sf"/>
</dbReference>
<sequence>MSVEPIKSIYYRLRNIHLFGAHIRTLHHAFKHKTATPKRQVSNNQDTLLSQSTPRDMEPCLAKPEVQLDDKTNNVAVDAELVEAIMSRRILQSLITMEAWEGYTFAEQKIKIKESHDIYGAVMWPSAVVMGYFLDTHRDTDNLLDKNIIELGAGTGLVSIVASLLGAKVTSTDLPEVLPNLRYNILRNTKGHCRHTPLVTELSWGKELEQHFPQATCRYDYVFAADVVYCHPYLEELLDTFDHLCQEGTQILWAMRFRLDRENQFVQWFQSRFHIVELYDLPSLSIKLYRAVRKTQSGQVA</sequence>
<dbReference type="GO" id="GO:0008168">
    <property type="term" value="F:methyltransferase activity"/>
    <property type="evidence" value="ECO:0007669"/>
    <property type="project" value="UniProtKB-KW"/>
</dbReference>
<feature type="region of interest" description="Disordered" evidence="3">
    <location>
        <begin position="34"/>
        <end position="56"/>
    </location>
</feature>
<evidence type="ECO:0000256" key="3">
    <source>
        <dbReference type="SAM" id="MobiDB-lite"/>
    </source>
</evidence>
<dbReference type="SUPFAM" id="SSF53335">
    <property type="entry name" value="S-adenosyl-L-methionine-dependent methyltransferases"/>
    <property type="match status" value="1"/>
</dbReference>
<gene>
    <name evidence="4" type="ORF">UPYG_G00016390</name>
</gene>
<dbReference type="InterPro" id="IPR019410">
    <property type="entry name" value="Methyltransf_16"/>
</dbReference>
<evidence type="ECO:0000313" key="4">
    <source>
        <dbReference type="EMBL" id="KAL1021674.1"/>
    </source>
</evidence>
<keyword evidence="1" id="KW-0489">Methyltransferase</keyword>
<proteinExistence type="predicted"/>
<comment type="caution">
    <text evidence="4">The sequence shown here is derived from an EMBL/GenBank/DDBJ whole genome shotgun (WGS) entry which is preliminary data.</text>
</comment>
<feature type="compositionally biased region" description="Polar residues" evidence="3">
    <location>
        <begin position="37"/>
        <end position="54"/>
    </location>
</feature>
<dbReference type="Proteomes" id="UP001557470">
    <property type="component" value="Unassembled WGS sequence"/>
</dbReference>
<evidence type="ECO:0000256" key="1">
    <source>
        <dbReference type="ARBA" id="ARBA00022603"/>
    </source>
</evidence>
<dbReference type="EMBL" id="JAGEUA010000001">
    <property type="protein sequence ID" value="KAL1021674.1"/>
    <property type="molecule type" value="Genomic_DNA"/>
</dbReference>
<dbReference type="AlphaFoldDB" id="A0ABD0XM21"/>
<accession>A0ABD0XM21</accession>
<dbReference type="PANTHER" id="PTHR14614">
    <property type="entry name" value="HEPATOCELLULAR CARCINOMA-ASSOCIATED ANTIGEN"/>
    <property type="match status" value="1"/>
</dbReference>
<dbReference type="PANTHER" id="PTHR14614:SF1">
    <property type="entry name" value="METHYLTRANSFERASE-LIKE PROTEIN 21E PSEUDOGENE-RELATED"/>
    <property type="match status" value="1"/>
</dbReference>
<keyword evidence="5" id="KW-1185">Reference proteome</keyword>
<name>A0ABD0XM21_UMBPY</name>
<dbReference type="Gene3D" id="3.40.50.150">
    <property type="entry name" value="Vaccinia Virus protein VP39"/>
    <property type="match status" value="1"/>
</dbReference>
<evidence type="ECO:0000313" key="5">
    <source>
        <dbReference type="Proteomes" id="UP001557470"/>
    </source>
</evidence>
<dbReference type="GO" id="GO:0032259">
    <property type="term" value="P:methylation"/>
    <property type="evidence" value="ECO:0007669"/>
    <property type="project" value="UniProtKB-KW"/>
</dbReference>
<organism evidence="4 5">
    <name type="scientific">Umbra pygmaea</name>
    <name type="common">Eastern mudminnow</name>
    <dbReference type="NCBI Taxonomy" id="75934"/>
    <lineage>
        <taxon>Eukaryota</taxon>
        <taxon>Metazoa</taxon>
        <taxon>Chordata</taxon>
        <taxon>Craniata</taxon>
        <taxon>Vertebrata</taxon>
        <taxon>Euteleostomi</taxon>
        <taxon>Actinopterygii</taxon>
        <taxon>Neopterygii</taxon>
        <taxon>Teleostei</taxon>
        <taxon>Protacanthopterygii</taxon>
        <taxon>Esociformes</taxon>
        <taxon>Umbridae</taxon>
        <taxon>Umbra</taxon>
    </lineage>
</organism>
<keyword evidence="1" id="KW-0808">Transferase</keyword>
<reference evidence="4 5" key="1">
    <citation type="submission" date="2024-06" db="EMBL/GenBank/DDBJ databases">
        <authorList>
            <person name="Pan Q."/>
            <person name="Wen M."/>
            <person name="Jouanno E."/>
            <person name="Zahm M."/>
            <person name="Klopp C."/>
            <person name="Cabau C."/>
            <person name="Louis A."/>
            <person name="Berthelot C."/>
            <person name="Parey E."/>
            <person name="Roest Crollius H."/>
            <person name="Montfort J."/>
            <person name="Robinson-Rechavi M."/>
            <person name="Bouchez O."/>
            <person name="Lampietro C."/>
            <person name="Lopez Roques C."/>
            <person name="Donnadieu C."/>
            <person name="Postlethwait J."/>
            <person name="Bobe J."/>
            <person name="Verreycken H."/>
            <person name="Guiguen Y."/>
        </authorList>
    </citation>
    <scope>NUCLEOTIDE SEQUENCE [LARGE SCALE GENOMIC DNA]</scope>
    <source>
        <strain evidence="4">Up_M1</strain>
        <tissue evidence="4">Testis</tissue>
    </source>
</reference>
<dbReference type="Pfam" id="PF10294">
    <property type="entry name" value="Methyltransf_16"/>
    <property type="match status" value="1"/>
</dbReference>